<protein>
    <submittedName>
        <fullName evidence="2">XRE family transcriptional regulator</fullName>
    </submittedName>
</protein>
<reference evidence="2 3" key="1">
    <citation type="submission" date="2018-07" db="EMBL/GenBank/DDBJ databases">
        <title>Oceanihabitans testaceum sp. nov., isolated from marine sediment.</title>
        <authorList>
            <person name="Li C.-M."/>
        </authorList>
    </citation>
    <scope>NUCLEOTIDE SEQUENCE [LARGE SCALE GENOMIC DNA]</scope>
    <source>
        <strain evidence="2 3">S9-10</strain>
    </source>
</reference>
<proteinExistence type="predicted"/>
<dbReference type="OrthoDB" id="1123008at2"/>
<dbReference type="Pfam" id="PF13443">
    <property type="entry name" value="HTH_26"/>
    <property type="match status" value="1"/>
</dbReference>
<dbReference type="AlphaFoldDB" id="A0A368P3E6"/>
<dbReference type="SUPFAM" id="SSF47413">
    <property type="entry name" value="lambda repressor-like DNA-binding domains"/>
    <property type="match status" value="1"/>
</dbReference>
<accession>A0A368P3E6</accession>
<evidence type="ECO:0000313" key="3">
    <source>
        <dbReference type="Proteomes" id="UP000252249"/>
    </source>
</evidence>
<organism evidence="2 3">
    <name type="scientific">Oceanihabitans sediminis</name>
    <dbReference type="NCBI Taxonomy" id="1812012"/>
    <lineage>
        <taxon>Bacteria</taxon>
        <taxon>Pseudomonadati</taxon>
        <taxon>Bacteroidota</taxon>
        <taxon>Flavobacteriia</taxon>
        <taxon>Flavobacteriales</taxon>
        <taxon>Flavobacteriaceae</taxon>
        <taxon>Oceanihabitans</taxon>
    </lineage>
</organism>
<evidence type="ECO:0000259" key="1">
    <source>
        <dbReference type="Pfam" id="PF13443"/>
    </source>
</evidence>
<name>A0A368P3E6_9FLAO</name>
<evidence type="ECO:0000313" key="2">
    <source>
        <dbReference type="EMBL" id="RCU56966.1"/>
    </source>
</evidence>
<dbReference type="Proteomes" id="UP000252249">
    <property type="component" value="Unassembled WGS sequence"/>
</dbReference>
<dbReference type="RefSeq" id="WP_113966817.1">
    <property type="nucleotide sequence ID" value="NZ_QNRP01000013.1"/>
</dbReference>
<keyword evidence="3" id="KW-1185">Reference proteome</keyword>
<gene>
    <name evidence="2" type="ORF">DU428_08430</name>
</gene>
<dbReference type="InterPro" id="IPR001387">
    <property type="entry name" value="Cro/C1-type_HTH"/>
</dbReference>
<dbReference type="GO" id="GO:0003677">
    <property type="term" value="F:DNA binding"/>
    <property type="evidence" value="ECO:0007669"/>
    <property type="project" value="InterPro"/>
</dbReference>
<dbReference type="InterPro" id="IPR010982">
    <property type="entry name" value="Lambda_DNA-bd_dom_sf"/>
</dbReference>
<comment type="caution">
    <text evidence="2">The sequence shown here is derived from an EMBL/GenBank/DDBJ whole genome shotgun (WGS) entry which is preliminary data.</text>
</comment>
<sequence length="74" mass="8226">MTEIGKLLDKKSVNKAEISRRTGISASRLSELSLKNSTRLTAEELYLIALAIDSEPAEVLEEVCKHLKLEVNND</sequence>
<feature type="domain" description="HTH cro/C1-type" evidence="1">
    <location>
        <begin position="4"/>
        <end position="61"/>
    </location>
</feature>
<dbReference type="EMBL" id="QPIG01000003">
    <property type="protein sequence ID" value="RCU56966.1"/>
    <property type="molecule type" value="Genomic_DNA"/>
</dbReference>